<dbReference type="PROSITE" id="PS51099">
    <property type="entry name" value="PTS_EIIB_TYPE_2"/>
    <property type="match status" value="1"/>
</dbReference>
<keyword evidence="2" id="KW-0677">Repeat</keyword>
<dbReference type="InterPro" id="IPR036388">
    <property type="entry name" value="WH-like_DNA-bd_sf"/>
</dbReference>
<dbReference type="SUPFAM" id="SSF46785">
    <property type="entry name" value="Winged helix' DNA-binding domain"/>
    <property type="match status" value="2"/>
</dbReference>
<evidence type="ECO:0000256" key="4">
    <source>
        <dbReference type="ARBA" id="ARBA00023163"/>
    </source>
</evidence>
<feature type="domain" description="PTS EIIB type-2" evidence="6">
    <location>
        <begin position="405"/>
        <end position="495"/>
    </location>
</feature>
<dbReference type="PANTHER" id="PTHR30185:SF18">
    <property type="entry name" value="TRANSCRIPTIONAL REGULATOR MTLR"/>
    <property type="match status" value="1"/>
</dbReference>
<dbReference type="InterPro" id="IPR036095">
    <property type="entry name" value="PTS_EIIB-like_sf"/>
</dbReference>
<dbReference type="SUPFAM" id="SSF63520">
    <property type="entry name" value="PTS-regulatory domain, PRD"/>
    <property type="match status" value="1"/>
</dbReference>
<gene>
    <name evidence="8" type="ORF">DES51_11166</name>
</gene>
<evidence type="ECO:0000259" key="6">
    <source>
        <dbReference type="PROSITE" id="PS51099"/>
    </source>
</evidence>
<sequence>MTDVKLQLNNRQIEILKNLIAAGTPMDITVLMNRFGKSERTIRYDLNEIREALEKQGIDVRTKAKKGFYIPAEQKPKASRVIAENGQQEEPSLLDDSDETRNNSMLLYLMLQSKPISADEIADTFYISRSTAIRILNNLEAAFSGIRVNSQKAYGYQLEAEEFMLRKIVTQLLVSAFKGSYTPEDWYLLLPRILKEEISMLTISDVSQAIKKVNTHYNVWLSNTAFINLLSYCLIRDLRLRKGFTQNNQKAAGSDYTMALLQELGNRGINTLEVQWMNTILNSNGIFVNQSCLDLNELDHALDEMLELLKADKHHLPYVFDTITLYDDLYEHLQHTINKEYLHLENDENPLIDELKENYADFYLLANDFADIFEKHFLMKLSENEISYLAIYLYKNLINQTASNKKVLVVCATGKGLSNLLTTRIRNVFQNLTIVGSVSPYQLDNINLWKDIDFVISTIPIAHSAYPVIKISRILSMEDIQRIQEFLHYGKFIDSIPMDHSNSASFNAKNDPFDLYKDELDPSKTDLAAASTLYSKLQLTLLEYISKLPPEVSMGQDAVLGMLIHMSMAVPRWFSQQNEEDEEEIIEAYYKYRDEQSNVFDLMEKFFALVEESLLITIPIHERYAFFLYIFNKEV</sequence>
<dbReference type="InterPro" id="IPR036390">
    <property type="entry name" value="WH_DNA-bd_sf"/>
</dbReference>
<dbReference type="STRING" id="1034346.GCA_000313565_03231"/>
<dbReference type="AlphaFoldDB" id="A0A318KNE8"/>
<dbReference type="GO" id="GO:0009401">
    <property type="term" value="P:phosphoenolpyruvate-dependent sugar phosphotransferase system"/>
    <property type="evidence" value="ECO:0007669"/>
    <property type="project" value="InterPro"/>
</dbReference>
<keyword evidence="4" id="KW-0804">Transcription</keyword>
<dbReference type="Gene3D" id="1.10.10.10">
    <property type="entry name" value="Winged helix-like DNA-binding domain superfamily/Winged helix DNA-binding domain"/>
    <property type="match status" value="2"/>
</dbReference>
<dbReference type="OrthoDB" id="3175596at2"/>
<feature type="region of interest" description="Disordered" evidence="5">
    <location>
        <begin position="79"/>
        <end position="98"/>
    </location>
</feature>
<dbReference type="InterPro" id="IPR013196">
    <property type="entry name" value="HTH_11"/>
</dbReference>
<dbReference type="InterPro" id="IPR011608">
    <property type="entry name" value="PRD"/>
</dbReference>
<dbReference type="InterPro" id="IPR013011">
    <property type="entry name" value="PTS_EIIB_2"/>
</dbReference>
<dbReference type="Gene3D" id="3.40.50.2300">
    <property type="match status" value="1"/>
</dbReference>
<dbReference type="Proteomes" id="UP000247612">
    <property type="component" value="Unassembled WGS sequence"/>
</dbReference>
<dbReference type="SUPFAM" id="SSF52794">
    <property type="entry name" value="PTS system IIB component-like"/>
    <property type="match status" value="1"/>
</dbReference>
<dbReference type="EMBL" id="QJKH01000011">
    <property type="protein sequence ID" value="PXX77315.1"/>
    <property type="molecule type" value="Genomic_DNA"/>
</dbReference>
<keyword evidence="1" id="KW-0808">Transferase</keyword>
<dbReference type="Gene3D" id="1.10.1790.10">
    <property type="entry name" value="PRD domain"/>
    <property type="match status" value="1"/>
</dbReference>
<organism evidence="8 9">
    <name type="scientific">Dielma fastidiosa</name>
    <dbReference type="NCBI Taxonomy" id="1034346"/>
    <lineage>
        <taxon>Bacteria</taxon>
        <taxon>Bacillati</taxon>
        <taxon>Bacillota</taxon>
        <taxon>Erysipelotrichia</taxon>
        <taxon>Erysipelotrichales</taxon>
        <taxon>Erysipelotrichaceae</taxon>
        <taxon>Dielma</taxon>
    </lineage>
</organism>
<keyword evidence="9" id="KW-1185">Reference proteome</keyword>
<feature type="domain" description="PRD" evidence="7">
    <location>
        <begin position="293"/>
        <end position="403"/>
    </location>
</feature>
<dbReference type="PROSITE" id="PS51372">
    <property type="entry name" value="PRD_2"/>
    <property type="match status" value="1"/>
</dbReference>
<dbReference type="Pfam" id="PF00874">
    <property type="entry name" value="PRD"/>
    <property type="match status" value="1"/>
</dbReference>
<evidence type="ECO:0000313" key="9">
    <source>
        <dbReference type="Proteomes" id="UP000247612"/>
    </source>
</evidence>
<dbReference type="Pfam" id="PF08279">
    <property type="entry name" value="HTH_11"/>
    <property type="match status" value="1"/>
</dbReference>
<keyword evidence="3" id="KW-0805">Transcription regulation</keyword>
<evidence type="ECO:0000256" key="1">
    <source>
        <dbReference type="ARBA" id="ARBA00022679"/>
    </source>
</evidence>
<evidence type="ECO:0000259" key="7">
    <source>
        <dbReference type="PROSITE" id="PS51372"/>
    </source>
</evidence>
<dbReference type="InterPro" id="IPR036634">
    <property type="entry name" value="PRD_sf"/>
</dbReference>
<dbReference type="PANTHER" id="PTHR30185">
    <property type="entry name" value="CRYPTIC BETA-GLUCOSIDE BGL OPERON ANTITERMINATOR"/>
    <property type="match status" value="1"/>
</dbReference>
<evidence type="ECO:0000256" key="5">
    <source>
        <dbReference type="SAM" id="MobiDB-lite"/>
    </source>
</evidence>
<proteinExistence type="predicted"/>
<dbReference type="GO" id="GO:0006355">
    <property type="term" value="P:regulation of DNA-templated transcription"/>
    <property type="evidence" value="ECO:0007669"/>
    <property type="project" value="InterPro"/>
</dbReference>
<name>A0A318KNE8_9FIRM</name>
<evidence type="ECO:0000256" key="3">
    <source>
        <dbReference type="ARBA" id="ARBA00023015"/>
    </source>
</evidence>
<evidence type="ECO:0000313" key="8">
    <source>
        <dbReference type="EMBL" id="PXX77315.1"/>
    </source>
</evidence>
<dbReference type="GO" id="GO:0008982">
    <property type="term" value="F:protein-N(PI)-phosphohistidine-sugar phosphotransferase activity"/>
    <property type="evidence" value="ECO:0007669"/>
    <property type="project" value="InterPro"/>
</dbReference>
<evidence type="ECO:0000256" key="2">
    <source>
        <dbReference type="ARBA" id="ARBA00022737"/>
    </source>
</evidence>
<reference evidence="8 9" key="1">
    <citation type="submission" date="2018-05" db="EMBL/GenBank/DDBJ databases">
        <title>Genomic Encyclopedia of Type Strains, Phase IV (KMG-IV): sequencing the most valuable type-strain genomes for metagenomic binning, comparative biology and taxonomic classification.</title>
        <authorList>
            <person name="Goeker M."/>
        </authorList>
    </citation>
    <scope>NUCLEOTIDE SEQUENCE [LARGE SCALE GENOMIC DNA]</scope>
    <source>
        <strain evidence="8 9">JC118</strain>
    </source>
</reference>
<comment type="caution">
    <text evidence="8">The sequence shown here is derived from an EMBL/GenBank/DDBJ whole genome shotgun (WGS) entry which is preliminary data.</text>
</comment>
<accession>A0A318KNE8</accession>
<dbReference type="CDD" id="cd05568">
    <property type="entry name" value="PTS_IIB_bgl_like"/>
    <property type="match status" value="1"/>
</dbReference>
<protein>
    <submittedName>
        <fullName evidence="8">Transcriptional antiterminator</fullName>
    </submittedName>
</protein>
<dbReference type="InterPro" id="IPR050661">
    <property type="entry name" value="BglG_antiterminators"/>
</dbReference>